<dbReference type="Proteomes" id="UP001054801">
    <property type="component" value="Chromosome"/>
</dbReference>
<protein>
    <recommendedName>
        <fullName evidence="1">ACT domain-containing protein</fullName>
    </recommendedName>
</protein>
<evidence type="ECO:0000313" key="3">
    <source>
        <dbReference type="Proteomes" id="UP001054801"/>
    </source>
</evidence>
<organism evidence="2 3">
    <name type="scientific">Thiothrix winogradskyi</name>
    <dbReference type="NCBI Taxonomy" id="96472"/>
    <lineage>
        <taxon>Bacteria</taxon>
        <taxon>Pseudomonadati</taxon>
        <taxon>Pseudomonadota</taxon>
        <taxon>Gammaproteobacteria</taxon>
        <taxon>Thiotrichales</taxon>
        <taxon>Thiotrichaceae</taxon>
        <taxon>Thiothrix</taxon>
    </lineage>
</organism>
<gene>
    <name evidence="2" type="ORF">L2Y54_05060</name>
</gene>
<dbReference type="PROSITE" id="PS51671">
    <property type="entry name" value="ACT"/>
    <property type="match status" value="1"/>
</dbReference>
<dbReference type="Pfam" id="PF13291">
    <property type="entry name" value="ACT_4"/>
    <property type="match status" value="1"/>
</dbReference>
<keyword evidence="3" id="KW-1185">Reference proteome</keyword>
<dbReference type="InterPro" id="IPR045865">
    <property type="entry name" value="ACT-like_dom_sf"/>
</dbReference>
<name>A0ABY3T0W1_9GAMM</name>
<dbReference type="InterPro" id="IPR002912">
    <property type="entry name" value="ACT_dom"/>
</dbReference>
<reference evidence="2" key="1">
    <citation type="journal article" date="2022" name="Microorganisms">
        <title>Two New Species of Filamentous Sulfur Bacteria of the Genus Thiothrix, Thiothrix winogradskyi sp. nov. and 'Candidatus Thiothrix sulfatifontis' sp. nov.</title>
        <authorList>
            <person name="Ravin N.V."/>
            <person name="Rossetti S."/>
            <person name="Beletsky A.V."/>
            <person name="Kadnikov V.V."/>
            <person name="Rudenko T.S."/>
            <person name="Smolyakov D.D."/>
            <person name="Moskvitina M.I."/>
            <person name="Gureeva M.V."/>
            <person name="Mardanov A.V."/>
            <person name="Grabovich M.Y."/>
        </authorList>
    </citation>
    <scope>NUCLEOTIDE SEQUENCE</scope>
    <source>
        <strain evidence="2">CT3</strain>
    </source>
</reference>
<dbReference type="SUPFAM" id="SSF55021">
    <property type="entry name" value="ACT-like"/>
    <property type="match status" value="1"/>
</dbReference>
<dbReference type="Gene3D" id="3.30.70.260">
    <property type="match status" value="1"/>
</dbReference>
<sequence length="127" mass="14368">MRDGLSRTQVNPDVGWLHFVKTSKALYAIRSWLRQHNALPEWGEQGMGQKMLAGIVLDVRDVKGMLRQITKALDSLDVNIVDLKITGEGRIKQDAFTIQVDDQGHLQEVIRQLKHIPNVLNVSKSTK</sequence>
<evidence type="ECO:0000259" key="1">
    <source>
        <dbReference type="PROSITE" id="PS51671"/>
    </source>
</evidence>
<evidence type="ECO:0000313" key="2">
    <source>
        <dbReference type="EMBL" id="UJS25411.1"/>
    </source>
</evidence>
<proteinExistence type="predicted"/>
<dbReference type="EMBL" id="CP091244">
    <property type="protein sequence ID" value="UJS25411.1"/>
    <property type="molecule type" value="Genomic_DNA"/>
</dbReference>
<accession>A0ABY3T0W1</accession>
<dbReference type="RefSeq" id="WP_236500513.1">
    <property type="nucleotide sequence ID" value="NZ_CP091244.1"/>
</dbReference>
<feature type="domain" description="ACT" evidence="1">
    <location>
        <begin position="54"/>
        <end position="127"/>
    </location>
</feature>